<reference evidence="1 2" key="2">
    <citation type="journal article" date="2011" name="BMC Immunol.">
        <title>Comparison of static immersion and intravenous injection systems for exposure of zebrafish embryos to the natural pathogen Edwardsiella tarda.</title>
        <authorList>
            <person name="van Soest J.J."/>
            <person name="Stockhammer O.W."/>
            <person name="Ordas A."/>
            <person name="Bloemberg G.V."/>
            <person name="Spaink H.P."/>
            <person name="Meijer A.H."/>
        </authorList>
    </citation>
    <scope>NUCLEOTIDE SEQUENCE [LARGE SCALE GENOMIC DNA]</scope>
    <source>
        <strain evidence="1 2">FL6-60</strain>
        <plasmid evidence="1">pFL6-60</plasmid>
    </source>
</reference>
<proteinExistence type="predicted"/>
<evidence type="ECO:0000313" key="1">
    <source>
        <dbReference type="EMBL" id="ADM43362.1"/>
    </source>
</evidence>
<accession>A0A0H3DZE2</accession>
<dbReference type="InterPro" id="IPR010373">
    <property type="entry name" value="DUF968"/>
</dbReference>
<dbReference type="HOGENOM" id="CLU_068644_0_0_6"/>
<geneLocation type="plasmid" evidence="1 2">
    <name>pFL6-60</name>
</geneLocation>
<name>A0A0H3DZE2_EDWTF</name>
<reference evidence="2" key="1">
    <citation type="submission" date="2010-08" db="EMBL/GenBank/DDBJ databases">
        <title>Genome comparisons of Edwardsiella bacteria analysed using deep sequencing technology.</title>
        <authorList>
            <person name="van Soest J.J."/>
            <person name="Henkel C.V."/>
            <person name="Jansen H.J."/>
            <person name="van den Hondel C.A.M.J.J."/>
            <person name="Bloemberg G.V."/>
            <person name="Meijer A.H."/>
            <person name="Spaink H.P."/>
        </authorList>
    </citation>
    <scope>NUCLEOTIDE SEQUENCE [LARGE SCALE GENOMIC DNA]</scope>
    <source>
        <strain evidence="2">FL6-60</strain>
        <plasmid evidence="2">pFL6-60</plasmid>
    </source>
</reference>
<sequence>MRMLFTAYPQRSAGVVLLKTGKLTRRFTDGQRVMLADVPAAFHDSPAGELVSDQLIAADPVWRPFFAHDRVQKAASLYMNFSEYLESFHYCQWKGVRDGYHDIQLTNTHGEHGGARLCWTCDNAMRGTEGALFTALCEKNRAEWVIESARRGLKLPEGHQLTEPELCWWALVFGVADQIPGGIARRITGVELEEITGVMSESTIIPDRPTAQGVLAAAVEAAEAVIPQEKMKPVIKLAADEAPAAGFMLRPKLQRWECPTYLRWVKTQQCSGCGSSADDPHHIINSGLGLGGVGTKTHDLYVIPLCRRCHDELHRDVSAWERQHGSQIELLVQFLNRALGIGAILKA</sequence>
<dbReference type="Proteomes" id="UP000002230">
    <property type="component" value="Plasmid pFL6-60"/>
</dbReference>
<dbReference type="Pfam" id="PF06147">
    <property type="entry name" value="DUF968"/>
    <property type="match status" value="1"/>
</dbReference>
<protein>
    <recommendedName>
        <fullName evidence="3">DUF968 domain-containing protein</fullName>
    </recommendedName>
</protein>
<dbReference type="PATRIC" id="fig|718251.5.peg.3386"/>
<evidence type="ECO:0000313" key="2">
    <source>
        <dbReference type="Proteomes" id="UP000002230"/>
    </source>
</evidence>
<gene>
    <name evidence="1" type="ordered locus">ETAF_ple046</name>
</gene>
<keyword evidence="1" id="KW-0614">Plasmid</keyword>
<dbReference type="AlphaFoldDB" id="A0A0H3DZE2"/>
<organism evidence="1 2">
    <name type="scientific">Edwardsiella tarda (strain FL6-60)</name>
    <dbReference type="NCBI Taxonomy" id="718251"/>
    <lineage>
        <taxon>Bacteria</taxon>
        <taxon>Pseudomonadati</taxon>
        <taxon>Pseudomonadota</taxon>
        <taxon>Gammaproteobacteria</taxon>
        <taxon>Enterobacterales</taxon>
        <taxon>Hafniaceae</taxon>
        <taxon>Edwardsiella</taxon>
    </lineage>
</organism>
<dbReference type="Gene3D" id="3.30.50.20">
    <property type="entry name" value="prophage-derive protein ybcO"/>
    <property type="match status" value="1"/>
</dbReference>
<dbReference type="EMBL" id="CP002155">
    <property type="protein sequence ID" value="ADM43362.1"/>
    <property type="molecule type" value="Genomic_DNA"/>
</dbReference>
<dbReference type="KEGG" id="etd:ETAF_ple046"/>
<keyword evidence="2" id="KW-1185">Reference proteome</keyword>
<evidence type="ECO:0008006" key="3">
    <source>
        <dbReference type="Google" id="ProtNLM"/>
    </source>
</evidence>